<gene>
    <name evidence="2" type="ordered locus">JDM601_4113</name>
</gene>
<dbReference type="HOGENOM" id="CLU_3273087_0_0_11"/>
<evidence type="ECO:0000313" key="2">
    <source>
        <dbReference type="EMBL" id="AEF38113.1"/>
    </source>
</evidence>
<reference evidence="2 3" key="1">
    <citation type="journal article" date="2011" name="J. Bacteriol.">
        <title>Complete genome sequence of a novel clinical isolate, the nontuberculous Mycobacterium strain JDM601.</title>
        <authorList>
            <person name="Zhang Z.Y."/>
            <person name="Sun Z.Q."/>
            <person name="Wang Z.L."/>
            <person name="Wen Z.L."/>
            <person name="Sun Q.W."/>
            <person name="Zhu Z.Q."/>
            <person name="Song Y.Z."/>
            <person name="Zhao J.W."/>
            <person name="Wang H.H."/>
            <person name="Zhang S.L."/>
            <person name="Guo X.K."/>
        </authorList>
    </citation>
    <scope>NUCLEOTIDE SEQUENCE [LARGE SCALE GENOMIC DNA]</scope>
    <source>
        <strain evidence="2 3">JDM601</strain>
    </source>
</reference>
<name>F5YU89_MYCSD</name>
<dbReference type="AlphaFoldDB" id="F5YU89"/>
<dbReference type="Proteomes" id="UP000009224">
    <property type="component" value="Chromosome"/>
</dbReference>
<keyword evidence="3" id="KW-1185">Reference proteome</keyword>
<evidence type="ECO:0000313" key="3">
    <source>
        <dbReference type="Proteomes" id="UP000009224"/>
    </source>
</evidence>
<sequence length="41" mass="4496">MLLKRYATLTRPIPVIHCSGRGGVRSATRSERGPSSRRKGS</sequence>
<dbReference type="KEGG" id="mjd:JDM601_4113"/>
<organism evidence="2 3">
    <name type="scientific">Mycolicibacter sinensis (strain JDM601)</name>
    <name type="common">Mycobacterium sinense</name>
    <dbReference type="NCBI Taxonomy" id="875328"/>
    <lineage>
        <taxon>Bacteria</taxon>
        <taxon>Bacillati</taxon>
        <taxon>Actinomycetota</taxon>
        <taxon>Actinomycetes</taxon>
        <taxon>Mycobacteriales</taxon>
        <taxon>Mycobacteriaceae</taxon>
        <taxon>Mycolicibacter</taxon>
    </lineage>
</organism>
<dbReference type="EMBL" id="CP002329">
    <property type="protein sequence ID" value="AEF38113.1"/>
    <property type="molecule type" value="Genomic_DNA"/>
</dbReference>
<protein>
    <submittedName>
        <fullName evidence="2">Uncharacterized protein</fullName>
    </submittedName>
</protein>
<feature type="region of interest" description="Disordered" evidence="1">
    <location>
        <begin position="20"/>
        <end position="41"/>
    </location>
</feature>
<evidence type="ECO:0000256" key="1">
    <source>
        <dbReference type="SAM" id="MobiDB-lite"/>
    </source>
</evidence>
<proteinExistence type="predicted"/>
<accession>F5YU89</accession>